<keyword evidence="3" id="KW-1185">Reference proteome</keyword>
<reference evidence="2 3" key="1">
    <citation type="journal article" date="2024" name="Plant Biotechnol. J.">
        <title>Dendrobium thyrsiflorum genome and its molecular insights into genes involved in important horticultural traits.</title>
        <authorList>
            <person name="Chen B."/>
            <person name="Wang J.Y."/>
            <person name="Zheng P.J."/>
            <person name="Li K.L."/>
            <person name="Liang Y.M."/>
            <person name="Chen X.F."/>
            <person name="Zhang C."/>
            <person name="Zhao X."/>
            <person name="He X."/>
            <person name="Zhang G.Q."/>
            <person name="Liu Z.J."/>
            <person name="Xu Q."/>
        </authorList>
    </citation>
    <scope>NUCLEOTIDE SEQUENCE [LARGE SCALE GENOMIC DNA]</scope>
    <source>
        <strain evidence="2">GZMU011</strain>
    </source>
</reference>
<dbReference type="AlphaFoldDB" id="A0ABD0W159"/>
<dbReference type="PANTHER" id="PTHR48258">
    <property type="entry name" value="DUF4218 DOMAIN-CONTAINING PROTEIN-RELATED"/>
    <property type="match status" value="1"/>
</dbReference>
<proteinExistence type="predicted"/>
<evidence type="ECO:0000259" key="1">
    <source>
        <dbReference type="Pfam" id="PF13960"/>
    </source>
</evidence>
<dbReference type="Pfam" id="PF13960">
    <property type="entry name" value="DUF4218"/>
    <property type="match status" value="1"/>
</dbReference>
<comment type="caution">
    <text evidence="2">The sequence shown here is derived from an EMBL/GenBank/DDBJ whole genome shotgun (WGS) entry which is preliminary data.</text>
</comment>
<dbReference type="InterPro" id="IPR025452">
    <property type="entry name" value="DUF4218"/>
</dbReference>
<protein>
    <recommendedName>
        <fullName evidence="1">DUF4218 domain-containing protein</fullName>
    </recommendedName>
</protein>
<evidence type="ECO:0000313" key="2">
    <source>
        <dbReference type="EMBL" id="KAL0927881.1"/>
    </source>
</evidence>
<gene>
    <name evidence="2" type="ORF">M5K25_002102</name>
</gene>
<dbReference type="Proteomes" id="UP001552299">
    <property type="component" value="Unassembled WGS sequence"/>
</dbReference>
<name>A0ABD0W159_DENTH</name>
<evidence type="ECO:0000313" key="3">
    <source>
        <dbReference type="Proteomes" id="UP001552299"/>
    </source>
</evidence>
<dbReference type="PANTHER" id="PTHR48258:SF3">
    <property type="entry name" value="FK506-BINDING PROTEIN 4-LIKE ISOFORM X1"/>
    <property type="match status" value="1"/>
</dbReference>
<dbReference type="EMBL" id="JANQDX010000002">
    <property type="protein sequence ID" value="KAL0927881.1"/>
    <property type="molecule type" value="Genomic_DNA"/>
</dbReference>
<feature type="domain" description="DUF4218" evidence="1">
    <location>
        <begin position="108"/>
        <end position="155"/>
    </location>
</feature>
<organism evidence="2 3">
    <name type="scientific">Dendrobium thyrsiflorum</name>
    <name type="common">Pinecone-like raceme dendrobium</name>
    <name type="synonym">Orchid</name>
    <dbReference type="NCBI Taxonomy" id="117978"/>
    <lineage>
        <taxon>Eukaryota</taxon>
        <taxon>Viridiplantae</taxon>
        <taxon>Streptophyta</taxon>
        <taxon>Embryophyta</taxon>
        <taxon>Tracheophyta</taxon>
        <taxon>Spermatophyta</taxon>
        <taxon>Magnoliopsida</taxon>
        <taxon>Liliopsida</taxon>
        <taxon>Asparagales</taxon>
        <taxon>Orchidaceae</taxon>
        <taxon>Epidendroideae</taxon>
        <taxon>Malaxideae</taxon>
        <taxon>Dendrobiinae</taxon>
        <taxon>Dendrobium</taxon>
    </lineage>
</organism>
<accession>A0ABD0W159</accession>
<sequence length="254" mass="28647">MLILDLIRPLPPSTTFLPVASEITLPCHSVNTASFDDAASFDVASFDDVPRRSVTLLRFRAISPLTATVWPPLTMFLSLASFDDVPYSLRRVNYFIQAGCKEQSTSFRYLNKLKTVKNKTRPEGSICEAYLIYETTQFCSYYFDTELQSTRNTVPQNLDNPDICPSTNSISVFNGCGEAVGACTGRYLIDKEVRVASLFQTKSWCESRKIENCGVCVKGNNHIGDYYEYYGVLREVLQLEYPGEGNNLYLFNCD</sequence>